<dbReference type="Proteomes" id="UP000245768">
    <property type="component" value="Unassembled WGS sequence"/>
</dbReference>
<keyword evidence="3" id="KW-1185">Reference proteome</keyword>
<organism evidence="2 3">
    <name type="scientific">Acaromyces ingoldii</name>
    <dbReference type="NCBI Taxonomy" id="215250"/>
    <lineage>
        <taxon>Eukaryota</taxon>
        <taxon>Fungi</taxon>
        <taxon>Dikarya</taxon>
        <taxon>Basidiomycota</taxon>
        <taxon>Ustilaginomycotina</taxon>
        <taxon>Exobasidiomycetes</taxon>
        <taxon>Exobasidiales</taxon>
        <taxon>Cryptobasidiaceae</taxon>
        <taxon>Acaromyces</taxon>
    </lineage>
</organism>
<feature type="compositionally biased region" description="Basic and acidic residues" evidence="1">
    <location>
        <begin position="273"/>
        <end position="283"/>
    </location>
</feature>
<dbReference type="EMBL" id="KZ819635">
    <property type="protein sequence ID" value="PWN91312.1"/>
    <property type="molecule type" value="Genomic_DNA"/>
</dbReference>
<evidence type="ECO:0000313" key="2">
    <source>
        <dbReference type="EMBL" id="PWN91312.1"/>
    </source>
</evidence>
<protein>
    <submittedName>
        <fullName evidence="2">Uncharacterized protein</fullName>
    </submittedName>
</protein>
<dbReference type="GeneID" id="37046305"/>
<reference evidence="2 3" key="1">
    <citation type="journal article" date="2018" name="Mol. Biol. Evol.">
        <title>Broad Genomic Sampling Reveals a Smut Pathogenic Ancestry of the Fungal Clade Ustilaginomycotina.</title>
        <authorList>
            <person name="Kijpornyongpan T."/>
            <person name="Mondo S.J."/>
            <person name="Barry K."/>
            <person name="Sandor L."/>
            <person name="Lee J."/>
            <person name="Lipzen A."/>
            <person name="Pangilinan J."/>
            <person name="LaButti K."/>
            <person name="Hainaut M."/>
            <person name="Henrissat B."/>
            <person name="Grigoriev I.V."/>
            <person name="Spatafora J.W."/>
            <person name="Aime M.C."/>
        </authorList>
    </citation>
    <scope>NUCLEOTIDE SEQUENCE [LARGE SCALE GENOMIC DNA]</scope>
    <source>
        <strain evidence="2 3">MCA 4198</strain>
    </source>
</reference>
<dbReference type="AlphaFoldDB" id="A0A316YQB0"/>
<feature type="compositionally biased region" description="Polar residues" evidence="1">
    <location>
        <begin position="38"/>
        <end position="66"/>
    </location>
</feature>
<accession>A0A316YQB0</accession>
<name>A0A316YQB0_9BASI</name>
<proteinExistence type="predicted"/>
<dbReference type="InParanoid" id="A0A316YQB0"/>
<gene>
    <name evidence="2" type="ORF">FA10DRAFT_292222</name>
</gene>
<evidence type="ECO:0000313" key="3">
    <source>
        <dbReference type="Proteomes" id="UP000245768"/>
    </source>
</evidence>
<evidence type="ECO:0000256" key="1">
    <source>
        <dbReference type="SAM" id="MobiDB-lite"/>
    </source>
</evidence>
<dbReference type="RefSeq" id="XP_025378510.1">
    <property type="nucleotide sequence ID" value="XM_025524389.1"/>
</dbReference>
<feature type="compositionally biased region" description="Polar residues" evidence="1">
    <location>
        <begin position="94"/>
        <end position="106"/>
    </location>
</feature>
<feature type="region of interest" description="Disordered" evidence="1">
    <location>
        <begin position="261"/>
        <end position="300"/>
    </location>
</feature>
<feature type="region of interest" description="Disordered" evidence="1">
    <location>
        <begin position="79"/>
        <end position="122"/>
    </location>
</feature>
<sequence length="300" mass="34713">MHPQFQEPSVFDSRTARIFENHIMQQQMMQQAAHQHSHWGTQKQEQLGTPSYMKSQLQPTKSQMQRQWLHSLHKLQQIEASSSSHHLPRGKGPAQSSQDPLASEQVNKSDPKSRQPQEASASQTHLSQYAIDFLMESGLVPLKLHPLDTKITLYWRAPLTIEEQNLATLGLVASNMNSDHRTRRALPTHQTYSSMLATLFGNFFKEVARPRNFFESRLSQKAAAILRLELQNLVARAKREGNFDERYKPFETFLEEHDKKRKQYLESRASAQRTHEQKRKEKGQVPSEEILAEETKIVRP</sequence>
<feature type="region of interest" description="Disordered" evidence="1">
    <location>
        <begin position="30"/>
        <end position="66"/>
    </location>
</feature>